<evidence type="ECO:0000256" key="1">
    <source>
        <dbReference type="ARBA" id="ARBA00022679"/>
    </source>
</evidence>
<evidence type="ECO:0000313" key="3">
    <source>
        <dbReference type="EMBL" id="MBA6118474.1"/>
    </source>
</evidence>
<dbReference type="Proteomes" id="UP000553948">
    <property type="component" value="Unassembled WGS sequence"/>
</dbReference>
<dbReference type="SUPFAM" id="SSF53756">
    <property type="entry name" value="UDP-Glycosyltransferase/glycogen phosphorylase"/>
    <property type="match status" value="2"/>
</dbReference>
<evidence type="ECO:0000313" key="4">
    <source>
        <dbReference type="Proteomes" id="UP000553948"/>
    </source>
</evidence>
<dbReference type="GO" id="GO:0016757">
    <property type="term" value="F:glycosyltransferase activity"/>
    <property type="evidence" value="ECO:0007669"/>
    <property type="project" value="InterPro"/>
</dbReference>
<dbReference type="Pfam" id="PF00534">
    <property type="entry name" value="Glycos_transf_1"/>
    <property type="match status" value="2"/>
</dbReference>
<dbReference type="RefSeq" id="WP_176512780.1">
    <property type="nucleotide sequence ID" value="NZ_CP060529.1"/>
</dbReference>
<dbReference type="PANTHER" id="PTHR46401:SF2">
    <property type="entry name" value="GLYCOSYLTRANSFERASE WBBK-RELATED"/>
    <property type="match status" value="1"/>
</dbReference>
<feature type="domain" description="Glycosyl transferase family 1" evidence="2">
    <location>
        <begin position="227"/>
        <end position="378"/>
    </location>
</feature>
<reference evidence="3 4" key="1">
    <citation type="submission" date="2020-07" db="EMBL/GenBank/DDBJ databases">
        <title>Diversity of carbapenemase encoding genes among Pseudomonas putida group clinical isolates in a tertiary Brazilian hospital.</title>
        <authorList>
            <person name="Alberto-Lei F."/>
            <person name="Nodari C.S."/>
            <person name="Streling A.P."/>
            <person name="Paulino J.T."/>
            <person name="Bessa-Neto F.O."/>
            <person name="Cayo R."/>
            <person name="Gales A.C."/>
        </authorList>
    </citation>
    <scope>NUCLEOTIDE SEQUENCE [LARGE SCALE GENOMIC DNA]</scope>
    <source>
        <strain evidence="3 4">12464</strain>
    </source>
</reference>
<dbReference type="Gene3D" id="3.40.50.2000">
    <property type="entry name" value="Glycogen Phosphorylase B"/>
    <property type="match status" value="3"/>
</dbReference>
<name>A0A7W2L4T9_PSEPU</name>
<evidence type="ECO:0000259" key="2">
    <source>
        <dbReference type="Pfam" id="PF00534"/>
    </source>
</evidence>
<keyword evidence="1 3" id="KW-0808">Transferase</keyword>
<accession>A0A7W2L4T9</accession>
<feature type="domain" description="Glycosyl transferase family 1" evidence="2">
    <location>
        <begin position="661"/>
        <end position="808"/>
    </location>
</feature>
<dbReference type="EMBL" id="JACGDG010000022">
    <property type="protein sequence ID" value="MBA6118474.1"/>
    <property type="molecule type" value="Genomic_DNA"/>
</dbReference>
<dbReference type="AlphaFoldDB" id="A0A7W2L4T9"/>
<dbReference type="PANTHER" id="PTHR46401">
    <property type="entry name" value="GLYCOSYLTRANSFERASE WBBK-RELATED"/>
    <property type="match status" value="1"/>
</dbReference>
<protein>
    <submittedName>
        <fullName evidence="3">Glycosyltransferase family 4 protein</fullName>
    </submittedName>
</protein>
<proteinExistence type="predicted"/>
<dbReference type="InterPro" id="IPR001296">
    <property type="entry name" value="Glyco_trans_1"/>
</dbReference>
<gene>
    <name evidence="3" type="ORF">H4C47_22430</name>
</gene>
<sequence length="861" mass="94635">MRIVIDMQGAQTESRFRGIGRYSLALAQGIVRNRGEHDVYLVLNGMLSESIGSIRNAFADLLPQSHIRVWYAEGPVADSDPANAPRRQVAEHVRQACIDALEPDVVHVTSAVEGYIDDAVIGGPELHRGALVSATLYDLIPLVSPQQYLDGNPLYKAHYLGKVEAFKNYGLLLSISAFAREEALSLLPLDGNTVVNVSTAADDVFHPVTLTLQEREALQGKFGLRGSFVLYSGGADERKNLLRLISAFASIKPQVGETQLVFAGKMPQYHVDKYREHALAQGLKQEDLVFTGFVTDAELRGLYNLCELYVFPSWHEGFGLPPLEAMKCGAPVIGANTSSVPEVIGWDEATFDPQDTQAIAEKMRKVLLDDTFRVALADHGLQRAEQFSWDHTGQAAVTAFEQALAHVPTPPADRLSDQQDGSQALIEALRVSGHLQSVDIERLAKAIDYSLQGPSTKPSLFVDISELCKHDGKSGIQRVVRSILLEWINNPPQSYDVCPVYTAAGEPFYRHATRFTQKFVGNVGGDSLEDEAISFRAGDAYLGLDLLMDVLPHKKSFLDVMRNHGVSIYFVVYDLLILQMPHCFVESLKAHYIKWINAVAEYDGALCISQAVADDLEHWMTQNGPARQSKFKIGAFHLGADIDQSVPSKGVPDSPSQRLETLEEGPIFLMVGTLEPRKGHAQTLAAFELLWAEGVEANLVIVGKHGWLVDDLAARIEAHPQLGRRLMWLDGISDEYLEHVYKHSDCLIAASEGEGFGLPLIEAAQKGLPIIARDLPVFREVAGEHAYFFHGLEPQALAKGVGGWLELKAQDSHPKSVSMPWLTWRQSAAQLLDGVAGFQWVPAESASDVANSGLPNRRVNL</sequence>
<dbReference type="GO" id="GO:0009103">
    <property type="term" value="P:lipopolysaccharide biosynthetic process"/>
    <property type="evidence" value="ECO:0007669"/>
    <property type="project" value="TreeGrafter"/>
</dbReference>
<comment type="caution">
    <text evidence="3">The sequence shown here is derived from an EMBL/GenBank/DDBJ whole genome shotgun (WGS) entry which is preliminary data.</text>
</comment>
<dbReference type="CDD" id="cd03809">
    <property type="entry name" value="GT4_MtfB-like"/>
    <property type="match status" value="2"/>
</dbReference>
<organism evidence="3 4">
    <name type="scientific">Pseudomonas putida</name>
    <name type="common">Arthrobacter siderocapsulatus</name>
    <dbReference type="NCBI Taxonomy" id="303"/>
    <lineage>
        <taxon>Bacteria</taxon>
        <taxon>Pseudomonadati</taxon>
        <taxon>Pseudomonadota</taxon>
        <taxon>Gammaproteobacteria</taxon>
        <taxon>Pseudomonadales</taxon>
        <taxon>Pseudomonadaceae</taxon>
        <taxon>Pseudomonas</taxon>
    </lineage>
</organism>